<sequence>MNNPNKITVLRVLSALFLLLLACSPLASSAQAAADTDTKIDAVLSVDVSTSMNESDVNKVSFEAMKMFVDMASVQGDKIGVVAYTDQVLREKALLKMNSVQDKKDLKAFIDQLTRGPYTDVGVGVGEAVKVLDSGAEQGHVPLIVLLTDGNNSLAPGKTQEQSDKELNAAVQKAKDKGIPIYTIGLNADGQLNKAVIEKIAKDTNAKSFVTSSADDLPQILSEIYASHLKLKVVPLTGFTANGQFQDVTVQIPNSSVLEANISIMSSKPVEVKLLNPAGQEQTIPSDKLIYSASNAYSLLKILNPAQGDWKLKIKGVPKEKININLIYNYDVQVSMQVSSSNSYKPGDSVSVKASLQSNGQNVTDAELYKNAKSTLIVTDLDTKKTQELPLTTSVQGIEGSMKVAEAHEYELKVKVENTNFVRESAPAKISAKGSQGSAPAQTQTEGNPPGEKVNWVARGSWIAGIVVLIAAALFAWSAWKRANKGFFGQMVIEIKDEDTGDRTPPQYRKLNAFKGKCQLHQLLQLAPEFAETKQIVLKPGAGDTVLLYNESGCVIEKGGRVFDASKGKELKNNDRIKITLQNVNKSITLEYIK</sequence>
<keyword evidence="2" id="KW-0812">Transmembrane</keyword>
<keyword evidence="6" id="KW-1185">Reference proteome</keyword>
<organism evidence="5 6">
    <name type="scientific">Paenibacillus rigui</name>
    <dbReference type="NCBI Taxonomy" id="554312"/>
    <lineage>
        <taxon>Bacteria</taxon>
        <taxon>Bacillati</taxon>
        <taxon>Bacillota</taxon>
        <taxon>Bacilli</taxon>
        <taxon>Bacillales</taxon>
        <taxon>Paenibacillaceae</taxon>
        <taxon>Paenibacillus</taxon>
    </lineage>
</organism>
<dbReference type="InterPro" id="IPR002035">
    <property type="entry name" value="VWF_A"/>
</dbReference>
<feature type="region of interest" description="Disordered" evidence="1">
    <location>
        <begin position="427"/>
        <end position="451"/>
    </location>
</feature>
<dbReference type="OrthoDB" id="2923688at2"/>
<dbReference type="EMBL" id="NMQW01000039">
    <property type="protein sequence ID" value="OXM83748.1"/>
    <property type="molecule type" value="Genomic_DNA"/>
</dbReference>
<dbReference type="PROSITE" id="PS51257">
    <property type="entry name" value="PROKAR_LIPOPROTEIN"/>
    <property type="match status" value="1"/>
</dbReference>
<accession>A0A229UJX0</accession>
<feature type="chain" id="PRO_5012353179" description="VWFA domain-containing protein" evidence="3">
    <location>
        <begin position="33"/>
        <end position="594"/>
    </location>
</feature>
<dbReference type="SUPFAM" id="SSF53300">
    <property type="entry name" value="vWA-like"/>
    <property type="match status" value="1"/>
</dbReference>
<dbReference type="Pfam" id="PF00092">
    <property type="entry name" value="VWA"/>
    <property type="match status" value="1"/>
</dbReference>
<keyword evidence="2" id="KW-0472">Membrane</keyword>
<dbReference type="PROSITE" id="PS50234">
    <property type="entry name" value="VWFA"/>
    <property type="match status" value="1"/>
</dbReference>
<feature type="signal peptide" evidence="3">
    <location>
        <begin position="1"/>
        <end position="32"/>
    </location>
</feature>
<keyword evidence="2" id="KW-1133">Transmembrane helix</keyword>
<feature type="transmembrane region" description="Helical" evidence="2">
    <location>
        <begin position="462"/>
        <end position="480"/>
    </location>
</feature>
<protein>
    <recommendedName>
        <fullName evidence="4">VWFA domain-containing protein</fullName>
    </recommendedName>
</protein>
<feature type="compositionally biased region" description="Polar residues" evidence="1">
    <location>
        <begin position="433"/>
        <end position="447"/>
    </location>
</feature>
<comment type="caution">
    <text evidence="5">The sequence shown here is derived from an EMBL/GenBank/DDBJ whole genome shotgun (WGS) entry which is preliminary data.</text>
</comment>
<gene>
    <name evidence="5" type="ORF">CF651_24470</name>
</gene>
<evidence type="ECO:0000256" key="1">
    <source>
        <dbReference type="SAM" id="MobiDB-lite"/>
    </source>
</evidence>
<evidence type="ECO:0000256" key="2">
    <source>
        <dbReference type="SAM" id="Phobius"/>
    </source>
</evidence>
<keyword evidence="3" id="KW-0732">Signal</keyword>
<dbReference type="PANTHER" id="PTHR10579:SF43">
    <property type="entry name" value="ZINC FINGER (C3HC4-TYPE RING FINGER) FAMILY PROTEIN"/>
    <property type="match status" value="1"/>
</dbReference>
<name>A0A229UJX0_9BACL</name>
<dbReference type="RefSeq" id="WP_094017505.1">
    <property type="nucleotide sequence ID" value="NZ_NMQW01000039.1"/>
</dbReference>
<feature type="domain" description="VWFA" evidence="4">
    <location>
        <begin position="41"/>
        <end position="224"/>
    </location>
</feature>
<dbReference type="InterPro" id="IPR051266">
    <property type="entry name" value="CLCR"/>
</dbReference>
<dbReference type="InterPro" id="IPR036465">
    <property type="entry name" value="vWFA_dom_sf"/>
</dbReference>
<evidence type="ECO:0000259" key="4">
    <source>
        <dbReference type="PROSITE" id="PS50234"/>
    </source>
</evidence>
<reference evidence="5 6" key="1">
    <citation type="submission" date="2017-07" db="EMBL/GenBank/DDBJ databases">
        <title>Genome sequencing and assembly of Paenibacillus rigui.</title>
        <authorList>
            <person name="Mayilraj S."/>
        </authorList>
    </citation>
    <scope>NUCLEOTIDE SEQUENCE [LARGE SCALE GENOMIC DNA]</scope>
    <source>
        <strain evidence="5 6">JCM 16352</strain>
    </source>
</reference>
<dbReference type="Gene3D" id="3.40.50.410">
    <property type="entry name" value="von Willebrand factor, type A domain"/>
    <property type="match status" value="1"/>
</dbReference>
<evidence type="ECO:0000313" key="6">
    <source>
        <dbReference type="Proteomes" id="UP000215509"/>
    </source>
</evidence>
<dbReference type="AlphaFoldDB" id="A0A229UJX0"/>
<dbReference type="Proteomes" id="UP000215509">
    <property type="component" value="Unassembled WGS sequence"/>
</dbReference>
<evidence type="ECO:0000313" key="5">
    <source>
        <dbReference type="EMBL" id="OXM83748.1"/>
    </source>
</evidence>
<dbReference type="PANTHER" id="PTHR10579">
    <property type="entry name" value="CALCIUM-ACTIVATED CHLORIDE CHANNEL REGULATOR"/>
    <property type="match status" value="1"/>
</dbReference>
<dbReference type="SMART" id="SM00327">
    <property type="entry name" value="VWA"/>
    <property type="match status" value="1"/>
</dbReference>
<evidence type="ECO:0000256" key="3">
    <source>
        <dbReference type="SAM" id="SignalP"/>
    </source>
</evidence>
<proteinExistence type="predicted"/>